<organism evidence="11 12">
    <name type="scientific">Halonatronomonas betaini</name>
    <dbReference type="NCBI Taxonomy" id="2778430"/>
    <lineage>
        <taxon>Bacteria</taxon>
        <taxon>Bacillati</taxon>
        <taxon>Bacillota</taxon>
        <taxon>Clostridia</taxon>
        <taxon>Halanaerobiales</taxon>
        <taxon>Halarsenatibacteraceae</taxon>
        <taxon>Halonatronomonas</taxon>
    </lineage>
</organism>
<keyword evidence="4 9" id="KW-0963">Cytoplasm</keyword>
<evidence type="ECO:0000256" key="6">
    <source>
        <dbReference type="ARBA" id="ARBA00023154"/>
    </source>
</evidence>
<sequence>MEFKFTKMHGLGNDFIVVDNRENNLEFDDKDKIKNICNRRFGVGADGILEILSIDDPDYDFEIIIHNSDGSEAEMCGNGIRCIAHYIKEYNLTEKMKLSLKTKAGKIIPEIMEYNKDQKSAIISVNLGKPELKNENLAIDLPEIKKDSYILNQKLLIDGREYKFNMVSMGNPHAVIFFNEDIDELNWKDIGSKIEKNPLFPEKTNVEFATKINNNKIKLNVWERGAGATLACGTGAAATVVAASLNNLVDRKALVELPGGNLQVEWNDDGVYIKGESRLVFNGIINV</sequence>
<evidence type="ECO:0000256" key="9">
    <source>
        <dbReference type="HAMAP-Rule" id="MF_00197"/>
    </source>
</evidence>
<comment type="function">
    <text evidence="9">Catalyzes the stereoinversion of LL-2,6-diaminopimelate (L,L-DAP) to meso-diaminopimelate (meso-DAP), a precursor of L-lysine and an essential component of the bacterial peptidoglycan.</text>
</comment>
<dbReference type="EC" id="5.1.1.7" evidence="3 9"/>
<keyword evidence="5 9" id="KW-0028">Amino-acid biosynthesis</keyword>
<comment type="similarity">
    <text evidence="2 9">Belongs to the diaminopimelate epimerase family.</text>
</comment>
<comment type="subcellular location">
    <subcellularLocation>
        <location evidence="9">Cytoplasm</location>
    </subcellularLocation>
</comment>
<comment type="pathway">
    <text evidence="1 9">Amino-acid biosynthesis; L-lysine biosynthesis via DAP pathway; DL-2,6-diaminopimelate from LL-2,6-diaminopimelate: step 1/1.</text>
</comment>
<feature type="binding site" evidence="9">
    <location>
        <begin position="223"/>
        <end position="224"/>
    </location>
    <ligand>
        <name>substrate</name>
    </ligand>
</feature>
<dbReference type="GO" id="GO:0009089">
    <property type="term" value="P:lysine biosynthetic process via diaminopimelate"/>
    <property type="evidence" value="ECO:0007669"/>
    <property type="project" value="UniProtKB-UniRule"/>
</dbReference>
<feature type="active site" evidence="10">
    <location>
        <position position="76"/>
    </location>
</feature>
<feature type="binding site" evidence="9">
    <location>
        <position position="67"/>
    </location>
    <ligand>
        <name>substrate</name>
    </ligand>
</feature>
<dbReference type="PROSITE" id="PS01326">
    <property type="entry name" value="DAP_EPIMERASE"/>
    <property type="match status" value="1"/>
</dbReference>
<accession>A0A931AQH5</accession>
<keyword evidence="6 9" id="KW-0457">Lysine biosynthesis</keyword>
<proteinExistence type="inferred from homology"/>
<keyword evidence="12" id="KW-1185">Reference proteome</keyword>
<feature type="active site" description="Proton acceptor" evidence="9">
    <location>
        <position position="232"/>
    </location>
</feature>
<protein>
    <recommendedName>
        <fullName evidence="3 9">Diaminopimelate epimerase</fullName>
        <shortName evidence="9">DAP epimerase</shortName>
        <ecNumber evidence="3 9">5.1.1.7</ecNumber>
    </recommendedName>
    <alternativeName>
        <fullName evidence="9">PLP-independent amino acid racemase</fullName>
    </alternativeName>
</protein>
<feature type="site" description="Could be important to modulate the pK values of the two catalytic cysteine residues" evidence="9">
    <location>
        <position position="223"/>
    </location>
</feature>
<evidence type="ECO:0000256" key="5">
    <source>
        <dbReference type="ARBA" id="ARBA00022605"/>
    </source>
</evidence>
<evidence type="ECO:0000256" key="8">
    <source>
        <dbReference type="ARBA" id="ARBA00051712"/>
    </source>
</evidence>
<feature type="binding site" evidence="9">
    <location>
        <position position="171"/>
    </location>
    <ligand>
        <name>substrate</name>
    </ligand>
</feature>
<evidence type="ECO:0000256" key="2">
    <source>
        <dbReference type="ARBA" id="ARBA00010219"/>
    </source>
</evidence>
<feature type="binding site" evidence="9">
    <location>
        <begin position="77"/>
        <end position="78"/>
    </location>
    <ligand>
        <name>substrate</name>
    </ligand>
</feature>
<evidence type="ECO:0000256" key="10">
    <source>
        <dbReference type="PROSITE-ProRule" id="PRU10125"/>
    </source>
</evidence>
<evidence type="ECO:0000256" key="7">
    <source>
        <dbReference type="ARBA" id="ARBA00023235"/>
    </source>
</evidence>
<feature type="active site" description="Proton donor" evidence="9">
    <location>
        <position position="76"/>
    </location>
</feature>
<reference evidence="11" key="1">
    <citation type="submission" date="2020-11" db="EMBL/GenBank/DDBJ databases">
        <title>Halonatronomonas betainensis gen. nov., sp. nov. a novel haloalkaliphilic representative of the family Halanaerobiacae capable of betaine degradation.</title>
        <authorList>
            <person name="Boltyanskaya Y."/>
            <person name="Kevbrin V."/>
            <person name="Detkova E."/>
            <person name="Grouzdev D.S."/>
            <person name="Koziaeva V."/>
            <person name="Zhilina T."/>
        </authorList>
    </citation>
    <scope>NUCLEOTIDE SEQUENCE</scope>
    <source>
        <strain evidence="11">Z-7014</strain>
    </source>
</reference>
<dbReference type="InterPro" id="IPR001653">
    <property type="entry name" value="DAP_epimerase_DapF"/>
</dbReference>
<comment type="caution">
    <text evidence="9">Lacks conserved residue(s) required for the propagation of feature annotation.</text>
</comment>
<dbReference type="Proteomes" id="UP000621436">
    <property type="component" value="Unassembled WGS sequence"/>
</dbReference>
<dbReference type="Gene3D" id="3.10.310.10">
    <property type="entry name" value="Diaminopimelate Epimerase, Chain A, domain 1"/>
    <property type="match status" value="2"/>
</dbReference>
<dbReference type="GO" id="GO:0008837">
    <property type="term" value="F:diaminopimelate epimerase activity"/>
    <property type="evidence" value="ECO:0007669"/>
    <property type="project" value="UniProtKB-UniRule"/>
</dbReference>
<evidence type="ECO:0000256" key="1">
    <source>
        <dbReference type="ARBA" id="ARBA00005196"/>
    </source>
</evidence>
<dbReference type="RefSeq" id="WP_270453545.1">
    <property type="nucleotide sequence ID" value="NZ_JADPIE010000003.1"/>
</dbReference>
<evidence type="ECO:0000256" key="3">
    <source>
        <dbReference type="ARBA" id="ARBA00013080"/>
    </source>
</evidence>
<evidence type="ECO:0000313" key="12">
    <source>
        <dbReference type="Proteomes" id="UP000621436"/>
    </source>
</evidence>
<dbReference type="PANTHER" id="PTHR31689:SF0">
    <property type="entry name" value="DIAMINOPIMELATE EPIMERASE"/>
    <property type="match status" value="1"/>
</dbReference>
<dbReference type="NCBIfam" id="TIGR00652">
    <property type="entry name" value="DapF"/>
    <property type="match status" value="1"/>
</dbReference>
<feature type="binding site" evidence="9">
    <location>
        <position position="13"/>
    </location>
    <ligand>
        <name>substrate</name>
    </ligand>
</feature>
<feature type="binding site" evidence="9">
    <location>
        <begin position="233"/>
        <end position="234"/>
    </location>
    <ligand>
        <name>substrate</name>
    </ligand>
</feature>
<evidence type="ECO:0000313" key="11">
    <source>
        <dbReference type="EMBL" id="MBF8436637.1"/>
    </source>
</evidence>
<dbReference type="FunFam" id="3.10.310.10:FF:000001">
    <property type="entry name" value="Diaminopimelate epimerase"/>
    <property type="match status" value="1"/>
</dbReference>
<dbReference type="PANTHER" id="PTHR31689">
    <property type="entry name" value="DIAMINOPIMELATE EPIMERASE, CHLOROPLASTIC"/>
    <property type="match status" value="1"/>
</dbReference>
<dbReference type="AlphaFoldDB" id="A0A931AQH5"/>
<dbReference type="EMBL" id="JADPIE010000003">
    <property type="protein sequence ID" value="MBF8436637.1"/>
    <property type="molecule type" value="Genomic_DNA"/>
</dbReference>
<comment type="subunit">
    <text evidence="9">Homodimer.</text>
</comment>
<keyword evidence="7 9" id="KW-0413">Isomerase</keyword>
<comment type="catalytic activity">
    <reaction evidence="8 9">
        <text>(2S,6S)-2,6-diaminopimelate = meso-2,6-diaminopimelate</text>
        <dbReference type="Rhea" id="RHEA:15393"/>
        <dbReference type="ChEBI" id="CHEBI:57609"/>
        <dbReference type="ChEBI" id="CHEBI:57791"/>
        <dbReference type="EC" id="5.1.1.7"/>
    </reaction>
</comment>
<dbReference type="SUPFAM" id="SSF54506">
    <property type="entry name" value="Diaminopimelate epimerase-like"/>
    <property type="match status" value="2"/>
</dbReference>
<gene>
    <name evidence="9" type="primary">dapF</name>
    <name evidence="11" type="ORF">I0Q91_06095</name>
</gene>
<dbReference type="GO" id="GO:0005829">
    <property type="term" value="C:cytosol"/>
    <property type="evidence" value="ECO:0007669"/>
    <property type="project" value="TreeGrafter"/>
</dbReference>
<comment type="caution">
    <text evidence="11">The sequence shown here is derived from an EMBL/GenBank/DDBJ whole genome shotgun (WGS) entry which is preliminary data.</text>
</comment>
<dbReference type="Pfam" id="PF01678">
    <property type="entry name" value="DAP_epimerase"/>
    <property type="match status" value="2"/>
</dbReference>
<name>A0A931AQH5_9FIRM</name>
<evidence type="ECO:0000256" key="4">
    <source>
        <dbReference type="ARBA" id="ARBA00022490"/>
    </source>
</evidence>
<feature type="site" description="Could be important to modulate the pK values of the two catalytic cysteine residues" evidence="9">
    <location>
        <position position="173"/>
    </location>
</feature>
<feature type="binding site" evidence="9">
    <location>
        <position position="205"/>
    </location>
    <ligand>
        <name>substrate</name>
    </ligand>
</feature>
<dbReference type="InterPro" id="IPR018510">
    <property type="entry name" value="DAP_epimerase_AS"/>
</dbReference>
<dbReference type="HAMAP" id="MF_00197">
    <property type="entry name" value="DAP_epimerase"/>
    <property type="match status" value="1"/>
</dbReference>